<comment type="activity regulation">
    <text evidence="10">Na(+) is not transported, but it plays an essential structural role and its presence is essential for fluoride channel function.</text>
</comment>
<evidence type="ECO:0000256" key="3">
    <source>
        <dbReference type="ARBA" id="ARBA00022692"/>
    </source>
</evidence>
<dbReference type="HAMAP" id="MF_00454">
    <property type="entry name" value="FluC"/>
    <property type="match status" value="1"/>
</dbReference>
<comment type="similarity">
    <text evidence="7 10">Belongs to the fluoride channel Fluc/FEX (TC 1.A.43) family.</text>
</comment>
<dbReference type="Proteomes" id="UP000757540">
    <property type="component" value="Unassembled WGS sequence"/>
</dbReference>
<keyword evidence="2 10" id="KW-1003">Cell membrane</keyword>
<evidence type="ECO:0000313" key="11">
    <source>
        <dbReference type="EMBL" id="NOV98424.1"/>
    </source>
</evidence>
<keyword evidence="10" id="KW-0813">Transport</keyword>
<dbReference type="RefSeq" id="WP_171784661.1">
    <property type="nucleotide sequence ID" value="NZ_BAAAML010000003.1"/>
</dbReference>
<organism evidence="11 12">
    <name type="scientific">Isoptericola halotolerans</name>
    <dbReference type="NCBI Taxonomy" id="300560"/>
    <lineage>
        <taxon>Bacteria</taxon>
        <taxon>Bacillati</taxon>
        <taxon>Actinomycetota</taxon>
        <taxon>Actinomycetes</taxon>
        <taxon>Micrococcales</taxon>
        <taxon>Promicromonosporaceae</taxon>
        <taxon>Isoptericola</taxon>
    </lineage>
</organism>
<comment type="caution">
    <text evidence="11">The sequence shown here is derived from an EMBL/GenBank/DDBJ whole genome shotgun (WGS) entry which is preliminary data.</text>
</comment>
<accession>A0ABX2A706</accession>
<evidence type="ECO:0000256" key="2">
    <source>
        <dbReference type="ARBA" id="ARBA00022475"/>
    </source>
</evidence>
<keyword evidence="12" id="KW-1185">Reference proteome</keyword>
<keyword evidence="10" id="KW-0479">Metal-binding</keyword>
<evidence type="ECO:0000256" key="5">
    <source>
        <dbReference type="ARBA" id="ARBA00023136"/>
    </source>
</evidence>
<feature type="transmembrane region" description="Helical" evidence="10">
    <location>
        <begin position="42"/>
        <end position="65"/>
    </location>
</feature>
<comment type="function">
    <text evidence="9 10">Fluoride-specific ion channel. Important for reducing fluoride concentration in the cell, thus reducing its toxicity.</text>
</comment>
<keyword evidence="6 10" id="KW-0407">Ion channel</keyword>
<protein>
    <recommendedName>
        <fullName evidence="10">Fluoride-specific ion channel FluC</fullName>
    </recommendedName>
</protein>
<name>A0ABX2A706_9MICO</name>
<keyword evidence="4 10" id="KW-1133">Transmembrane helix</keyword>
<evidence type="ECO:0000256" key="10">
    <source>
        <dbReference type="HAMAP-Rule" id="MF_00454"/>
    </source>
</evidence>
<feature type="binding site" evidence="10">
    <location>
        <position position="90"/>
    </location>
    <ligand>
        <name>Na(+)</name>
        <dbReference type="ChEBI" id="CHEBI:29101"/>
        <note>structural</note>
    </ligand>
</feature>
<dbReference type="PANTHER" id="PTHR28259">
    <property type="entry name" value="FLUORIDE EXPORT PROTEIN 1-RELATED"/>
    <property type="match status" value="1"/>
</dbReference>
<reference evidence="11 12" key="1">
    <citation type="submission" date="2020-05" db="EMBL/GenBank/DDBJ databases">
        <title>Genomic Encyclopedia of Type Strains, Phase III (KMG-III): the genomes of soil and plant-associated and newly described type strains.</title>
        <authorList>
            <person name="Whitman W."/>
        </authorList>
    </citation>
    <scope>NUCLEOTIDE SEQUENCE [LARGE SCALE GENOMIC DNA]</scope>
    <source>
        <strain evidence="11 12">KCTC 19046</strain>
    </source>
</reference>
<evidence type="ECO:0000256" key="9">
    <source>
        <dbReference type="ARBA" id="ARBA00049940"/>
    </source>
</evidence>
<evidence type="ECO:0000256" key="8">
    <source>
        <dbReference type="ARBA" id="ARBA00035585"/>
    </source>
</evidence>
<keyword evidence="5 10" id="KW-0472">Membrane</keyword>
<dbReference type="EMBL" id="JABEZU010000004">
    <property type="protein sequence ID" value="NOV98424.1"/>
    <property type="molecule type" value="Genomic_DNA"/>
</dbReference>
<comment type="subcellular location">
    <subcellularLocation>
        <location evidence="1 10">Cell membrane</location>
        <topology evidence="1 10">Multi-pass membrane protein</topology>
    </subcellularLocation>
</comment>
<feature type="transmembrane region" description="Helical" evidence="10">
    <location>
        <begin position="77"/>
        <end position="99"/>
    </location>
</feature>
<comment type="catalytic activity">
    <reaction evidence="8">
        <text>fluoride(in) = fluoride(out)</text>
        <dbReference type="Rhea" id="RHEA:76159"/>
        <dbReference type="ChEBI" id="CHEBI:17051"/>
    </reaction>
    <physiologicalReaction direction="left-to-right" evidence="8">
        <dbReference type="Rhea" id="RHEA:76160"/>
    </physiologicalReaction>
</comment>
<dbReference type="InterPro" id="IPR003691">
    <property type="entry name" value="FluC"/>
</dbReference>
<dbReference type="Pfam" id="PF02537">
    <property type="entry name" value="CRCB"/>
    <property type="match status" value="1"/>
</dbReference>
<proteinExistence type="inferred from homology"/>
<keyword evidence="10" id="KW-0406">Ion transport</keyword>
<evidence type="ECO:0000256" key="6">
    <source>
        <dbReference type="ARBA" id="ARBA00023303"/>
    </source>
</evidence>
<feature type="transmembrane region" description="Helical" evidence="10">
    <location>
        <begin position="111"/>
        <end position="134"/>
    </location>
</feature>
<evidence type="ECO:0000256" key="7">
    <source>
        <dbReference type="ARBA" id="ARBA00035120"/>
    </source>
</evidence>
<gene>
    <name evidence="10" type="primary">fluC</name>
    <name evidence="10" type="synonym">crcB</name>
    <name evidence="11" type="ORF">HDG69_003019</name>
</gene>
<evidence type="ECO:0000313" key="12">
    <source>
        <dbReference type="Proteomes" id="UP000757540"/>
    </source>
</evidence>
<keyword evidence="10" id="KW-0915">Sodium</keyword>
<evidence type="ECO:0000256" key="4">
    <source>
        <dbReference type="ARBA" id="ARBA00022989"/>
    </source>
</evidence>
<evidence type="ECO:0000256" key="1">
    <source>
        <dbReference type="ARBA" id="ARBA00004651"/>
    </source>
</evidence>
<sequence length="147" mass="15146">MTATRAPHRDPALLGLVALGGAAGSAARYVVALVLPTQAGGWPWATFTVNLVGAFALGWLLEALARHGPETDRRRRLRLFAGTGVLGGFTTYSALALDVETLLADGQWPTAAAYAGATLLLGLVAALLGVLLGLRASGSGRRARGDR</sequence>
<keyword evidence="3 10" id="KW-0812">Transmembrane</keyword>
<dbReference type="PANTHER" id="PTHR28259:SF1">
    <property type="entry name" value="FLUORIDE EXPORT PROTEIN 1-RELATED"/>
    <property type="match status" value="1"/>
</dbReference>
<feature type="binding site" evidence="10">
    <location>
        <position position="87"/>
    </location>
    <ligand>
        <name>Na(+)</name>
        <dbReference type="ChEBI" id="CHEBI:29101"/>
        <note>structural</note>
    </ligand>
</feature>